<evidence type="ECO:0000256" key="1">
    <source>
        <dbReference type="ARBA" id="ARBA00004141"/>
    </source>
</evidence>
<dbReference type="InterPro" id="IPR039428">
    <property type="entry name" value="NUOK/Mnh_C1-like"/>
</dbReference>
<evidence type="ECO:0000256" key="3">
    <source>
        <dbReference type="ARBA" id="ARBA00022989"/>
    </source>
</evidence>
<comment type="subcellular location">
    <subcellularLocation>
        <location evidence="1">Membrane</location>
        <topology evidence="1">Multi-pass membrane protein</topology>
    </subcellularLocation>
</comment>
<evidence type="ECO:0000256" key="5">
    <source>
        <dbReference type="SAM" id="Phobius"/>
    </source>
</evidence>
<dbReference type="GO" id="GO:0016020">
    <property type="term" value="C:membrane"/>
    <property type="evidence" value="ECO:0007669"/>
    <property type="project" value="UniProtKB-SubCell"/>
</dbReference>
<name>A0A6H2NSR8_WOLPI</name>
<feature type="transmembrane region" description="Helical" evidence="5">
    <location>
        <begin position="6"/>
        <end position="25"/>
    </location>
</feature>
<evidence type="ECO:0000256" key="2">
    <source>
        <dbReference type="ARBA" id="ARBA00022692"/>
    </source>
</evidence>
<reference evidence="6" key="1">
    <citation type="submission" date="2019-07" db="EMBL/GenBank/DDBJ databases">
        <title>Genome assemblies of Wolbachia strains wAlbA and wAlbB in wild caught Aedes albopictus specimens.</title>
        <authorList>
            <person name="Kulkarni A."/>
            <person name="Yu W."/>
            <person name="Xue R.-D."/>
            <person name="Ma Y."/>
            <person name="Xu J."/>
        </authorList>
    </citation>
    <scope>NUCLEOTIDE SEQUENCE</scope>
    <source>
        <strain evidence="6">FL2016</strain>
    </source>
</reference>
<keyword evidence="2 5" id="KW-0812">Transmembrane</keyword>
<organism evidence="6">
    <name type="scientific">Wolbachia pipientis</name>
    <dbReference type="NCBI Taxonomy" id="955"/>
    <lineage>
        <taxon>Bacteria</taxon>
        <taxon>Pseudomonadati</taxon>
        <taxon>Pseudomonadota</taxon>
        <taxon>Alphaproteobacteria</taxon>
        <taxon>Rickettsiales</taxon>
        <taxon>Anaplasmataceae</taxon>
        <taxon>Wolbachieae</taxon>
        <taxon>Wolbachia</taxon>
    </lineage>
</organism>
<dbReference type="EMBL" id="NWVK02000271">
    <property type="protein sequence ID" value="TVS84303.1"/>
    <property type="molecule type" value="Genomic_DNA"/>
</dbReference>
<evidence type="ECO:0000256" key="4">
    <source>
        <dbReference type="ARBA" id="ARBA00023136"/>
    </source>
</evidence>
<keyword evidence="3 5" id="KW-1133">Transmembrane helix</keyword>
<feature type="non-terminal residue" evidence="6">
    <location>
        <position position="41"/>
    </location>
</feature>
<accession>A0A6H2NSR8</accession>
<dbReference type="Proteomes" id="UP000217566">
    <property type="component" value="Unassembled WGS sequence"/>
</dbReference>
<gene>
    <name evidence="6" type="ORF">COM43_004825</name>
</gene>
<keyword evidence="4 5" id="KW-0472">Membrane</keyword>
<sequence>MEIGLNHFLIVAAILFTIGVCGIFINRKSIINILLSIEILL</sequence>
<protein>
    <submittedName>
        <fullName evidence="6">NADH-quinone oxidoreductase subunit K</fullName>
    </submittedName>
</protein>
<proteinExistence type="predicted"/>
<evidence type="ECO:0000313" key="6">
    <source>
        <dbReference type="EMBL" id="TVS84303.1"/>
    </source>
</evidence>
<comment type="caution">
    <text evidence="6">The sequence shown here is derived from an EMBL/GenBank/DDBJ whole genome shotgun (WGS) entry which is preliminary data.</text>
</comment>
<dbReference type="Gene3D" id="1.10.287.3510">
    <property type="match status" value="1"/>
</dbReference>
<dbReference type="Pfam" id="PF00420">
    <property type="entry name" value="Oxidored_q2"/>
    <property type="match status" value="1"/>
</dbReference>
<dbReference type="AlphaFoldDB" id="A0A6H2NSR8"/>